<evidence type="ECO:0000313" key="9">
    <source>
        <dbReference type="Proteomes" id="UP000655994"/>
    </source>
</evidence>
<feature type="domain" description="HipA N-terminal subdomain 1" evidence="5">
    <location>
        <begin position="6"/>
        <end position="101"/>
    </location>
</feature>
<comment type="similarity">
    <text evidence="1">Belongs to the HipA Ser/Thr kinase family.</text>
</comment>
<evidence type="ECO:0000259" key="4">
    <source>
        <dbReference type="Pfam" id="PF07804"/>
    </source>
</evidence>
<proteinExistence type="inferred from homology"/>
<reference evidence="7 9" key="1">
    <citation type="submission" date="2020-09" db="EMBL/GenBank/DDBJ databases">
        <title>Draft Genomes of Bacterial Isolates from North Pond Shallow Sediments.</title>
        <authorList>
            <person name="Kiel Reese B."/>
            <person name="Mullis M."/>
            <person name="Weisend R.E."/>
        </authorList>
    </citation>
    <scope>NUCLEOTIDE SEQUENCE</scope>
    <source>
        <strain evidence="7">KJE-2</strain>
        <strain evidence="6 9">KJE-3</strain>
    </source>
</reference>
<evidence type="ECO:0000259" key="5">
    <source>
        <dbReference type="Pfam" id="PF13657"/>
    </source>
</evidence>
<dbReference type="Proteomes" id="UP000655994">
    <property type="component" value="Unassembled WGS sequence"/>
</dbReference>
<keyword evidence="2" id="KW-0808">Transferase</keyword>
<dbReference type="PANTHER" id="PTHR37419:SF1">
    <property type="entry name" value="SERINE_THREONINE-PROTEIN KINASE TOXIN HIPA"/>
    <property type="match status" value="1"/>
</dbReference>
<evidence type="ECO:0000256" key="2">
    <source>
        <dbReference type="ARBA" id="ARBA00022679"/>
    </source>
</evidence>
<dbReference type="AlphaFoldDB" id="A0A8I1G690"/>
<dbReference type="Pfam" id="PF07804">
    <property type="entry name" value="HipA_C"/>
    <property type="match status" value="1"/>
</dbReference>
<evidence type="ECO:0000313" key="8">
    <source>
        <dbReference type="Proteomes" id="UP000621390"/>
    </source>
</evidence>
<dbReference type="GO" id="GO:0005829">
    <property type="term" value="C:cytosol"/>
    <property type="evidence" value="ECO:0007669"/>
    <property type="project" value="TreeGrafter"/>
</dbReference>
<accession>A0A8I1G690</accession>
<dbReference type="InterPro" id="IPR052028">
    <property type="entry name" value="HipA_Ser/Thr_kinase"/>
</dbReference>
<sequence length="436" mass="49149">MLHSVNIRYGENVVGHIGLSEVTKLPVIEYQQHWKGNGFPISPSLSLEGSHTPASVYNYLDNLLPEGKARELLAQNLGVSEKNVFAQALALGQDVSGAFAFTNQEIPSQPIFREVPHNELIERLEQKEDFGLLHWDDKPRLSVAGVQDKLNVYISPDGQMGFGDGTLSSTHILKFEKANLPHLVLNEFICMQLATLSGLPTAETEFKRFDKFPALLVKRFDRHYHTNAEKVLRRHIIDGCQALDLPRDYKYERNFGDSRDVKHIRDGASLTGLFSFCQASPSPAQNTMQLLQWQLFNLMISNYDSHAKNVSFFWGRNSCSFTPGYDLVNVAMFPQFKQALAMAVGDEFEPDHIHAYQLADFAESCGLKRPLVAQSLRELSAKVLHVISTQDLSKELEQQKLISAEEKDYIAQLIEHIKARTLHLQKCANDIADVTL</sequence>
<name>A0A8I1G690_9GAMM</name>
<dbReference type="EMBL" id="JAEMOP010000002">
    <property type="protein sequence ID" value="MBJ7314856.1"/>
    <property type="molecule type" value="Genomic_DNA"/>
</dbReference>
<dbReference type="InterPro" id="IPR017508">
    <property type="entry name" value="HipA_N1"/>
</dbReference>
<evidence type="ECO:0000313" key="6">
    <source>
        <dbReference type="EMBL" id="MBJ7267556.1"/>
    </source>
</evidence>
<evidence type="ECO:0000256" key="1">
    <source>
        <dbReference type="ARBA" id="ARBA00010164"/>
    </source>
</evidence>
<organism evidence="7 8">
    <name type="scientific">Idiomarina abyssalis</name>
    <dbReference type="NCBI Taxonomy" id="86102"/>
    <lineage>
        <taxon>Bacteria</taxon>
        <taxon>Pseudomonadati</taxon>
        <taxon>Pseudomonadota</taxon>
        <taxon>Gammaproteobacteria</taxon>
        <taxon>Alteromonadales</taxon>
        <taxon>Idiomarinaceae</taxon>
        <taxon>Idiomarina</taxon>
    </lineage>
</organism>
<dbReference type="RefSeq" id="WP_199494869.1">
    <property type="nucleotide sequence ID" value="NZ_JAEMOO010000002.1"/>
</dbReference>
<dbReference type="PANTHER" id="PTHR37419">
    <property type="entry name" value="SERINE/THREONINE-PROTEIN KINASE TOXIN HIPA"/>
    <property type="match status" value="1"/>
</dbReference>
<keyword evidence="3" id="KW-0418">Kinase</keyword>
<gene>
    <name evidence="6" type="ORF">JHC10_11485</name>
    <name evidence="7" type="ORF">JHC11_02400</name>
</gene>
<keyword evidence="9" id="KW-1185">Reference proteome</keyword>
<dbReference type="GO" id="GO:0004674">
    <property type="term" value="F:protein serine/threonine kinase activity"/>
    <property type="evidence" value="ECO:0007669"/>
    <property type="project" value="TreeGrafter"/>
</dbReference>
<dbReference type="NCBIfam" id="TIGR03071">
    <property type="entry name" value="couple_hipA"/>
    <property type="match status" value="1"/>
</dbReference>
<dbReference type="Proteomes" id="UP000621390">
    <property type="component" value="Unassembled WGS sequence"/>
</dbReference>
<dbReference type="Pfam" id="PF13657">
    <property type="entry name" value="Couple_hipA"/>
    <property type="match status" value="1"/>
</dbReference>
<protein>
    <submittedName>
        <fullName evidence="7">HipA domain-containing protein</fullName>
    </submittedName>
</protein>
<evidence type="ECO:0000313" key="7">
    <source>
        <dbReference type="EMBL" id="MBJ7314856.1"/>
    </source>
</evidence>
<feature type="domain" description="HipA-like C-terminal" evidence="4">
    <location>
        <begin position="141"/>
        <end position="383"/>
    </location>
</feature>
<dbReference type="EMBL" id="JAEMOS010000037">
    <property type="protein sequence ID" value="MBJ7267556.1"/>
    <property type="molecule type" value="Genomic_DNA"/>
</dbReference>
<evidence type="ECO:0000256" key="3">
    <source>
        <dbReference type="ARBA" id="ARBA00022777"/>
    </source>
</evidence>
<comment type="caution">
    <text evidence="7">The sequence shown here is derived from an EMBL/GenBank/DDBJ whole genome shotgun (WGS) entry which is preliminary data.</text>
</comment>
<dbReference type="InterPro" id="IPR012893">
    <property type="entry name" value="HipA-like_C"/>
</dbReference>